<proteinExistence type="predicted"/>
<keyword evidence="2" id="KW-1185">Reference proteome</keyword>
<dbReference type="InterPro" id="IPR000408">
    <property type="entry name" value="Reg_chr_condens"/>
</dbReference>
<evidence type="ECO:0000256" key="1">
    <source>
        <dbReference type="PROSITE-ProRule" id="PRU00235"/>
    </source>
</evidence>
<evidence type="ECO:0000313" key="2">
    <source>
        <dbReference type="Proteomes" id="UP000886700"/>
    </source>
</evidence>
<feature type="repeat" description="RCC1" evidence="1">
    <location>
        <begin position="382"/>
        <end position="435"/>
    </location>
</feature>
<dbReference type="Gene3D" id="2.130.10.30">
    <property type="entry name" value="Regulator of chromosome condensation 1/beta-lactamase-inhibitor protein II"/>
    <property type="match status" value="2"/>
</dbReference>
<feature type="repeat" description="RCC1" evidence="1">
    <location>
        <begin position="180"/>
        <end position="231"/>
    </location>
</feature>
<dbReference type="Pfam" id="PF00415">
    <property type="entry name" value="RCC1"/>
    <property type="match status" value="2"/>
</dbReference>
<dbReference type="InterPro" id="IPR052830">
    <property type="entry name" value="RCC1_domain-containing"/>
</dbReference>
<accession>A0ABM2W518</accession>
<dbReference type="PROSITE" id="PS00626">
    <property type="entry name" value="RCC1_2"/>
    <property type="match status" value="1"/>
</dbReference>
<name>A0ABM2W518_MESAU</name>
<organism evidence="2 3">
    <name type="scientific">Mesocricetus auratus</name>
    <name type="common">Golden hamster</name>
    <dbReference type="NCBI Taxonomy" id="10036"/>
    <lineage>
        <taxon>Eukaryota</taxon>
        <taxon>Metazoa</taxon>
        <taxon>Chordata</taxon>
        <taxon>Craniata</taxon>
        <taxon>Vertebrata</taxon>
        <taxon>Euteleostomi</taxon>
        <taxon>Mammalia</taxon>
        <taxon>Eutheria</taxon>
        <taxon>Euarchontoglires</taxon>
        <taxon>Glires</taxon>
        <taxon>Rodentia</taxon>
        <taxon>Myomorpha</taxon>
        <taxon>Muroidea</taxon>
        <taxon>Cricetidae</taxon>
        <taxon>Cricetinae</taxon>
        <taxon>Mesocricetus</taxon>
    </lineage>
</organism>
<feature type="repeat" description="RCC1" evidence="1">
    <location>
        <begin position="292"/>
        <end position="381"/>
    </location>
</feature>
<evidence type="ECO:0000313" key="4">
    <source>
        <dbReference type="RefSeq" id="XP_040585588.1"/>
    </source>
</evidence>
<evidence type="ECO:0000313" key="3">
    <source>
        <dbReference type="RefSeq" id="XP_040585586.1"/>
    </source>
</evidence>
<dbReference type="GeneID" id="101841430"/>
<dbReference type="Proteomes" id="UP000886700">
    <property type="component" value="Unplaced"/>
</dbReference>
<sequence length="439" mass="47269">MATGQRGTWFGFGFCGFGQVPGSGSGRHSVHSPEPLCTSDGICRVSASWSYTAVVTCGGRVELSGSVNSSASGCRDAWASEGLLVLLHDKGGSSTELQAWTPDSALQGEPLWVQNLVPGAEDQGENDPSSEAMAGTLPLLPSARAYVNPQLPFCQPLAPELRVRQLQLGAEHVLLLCEAGQVFSWGGGRHGQLGHGTLEAELEPRLLEALQGLRMAEVAAGGWHSVCLSDSLMPWLLQLLSWLPALRHPHSSARHHGCLLKYSRRETHLSRDLLRDSSARKNGEGCICPETGDIYIWGWNEAGQLALPIKSPAEDETAVRGEATELNEDCLKGEEAAMADVGAPAPFIAIQPFPALLDLPTGSDAVKASCGSRHTAVVTRAGELYTWGWGKYGQLGHKDSSSMDRPCRVEYFSEKQLQVRAVTCGPWNTYVYATKREKI</sequence>
<dbReference type="PRINTS" id="PR00633">
    <property type="entry name" value="RCCNDNSATION"/>
</dbReference>
<dbReference type="PROSITE" id="PS50012">
    <property type="entry name" value="RCC1_3"/>
    <property type="match status" value="3"/>
</dbReference>
<dbReference type="PANTHER" id="PTHR46849">
    <property type="entry name" value="RCC1 DOMAIN-CONTAINING PROTEIN 1"/>
    <property type="match status" value="1"/>
</dbReference>
<dbReference type="PANTHER" id="PTHR46849:SF1">
    <property type="entry name" value="RCC1 DOMAIN-CONTAINING PROTEIN 1"/>
    <property type="match status" value="1"/>
</dbReference>
<dbReference type="SUPFAM" id="SSF50985">
    <property type="entry name" value="RCC1/BLIP-II"/>
    <property type="match status" value="1"/>
</dbReference>
<dbReference type="RefSeq" id="XP_040585588.1">
    <property type="nucleotide sequence ID" value="XM_040729654.1"/>
</dbReference>
<reference evidence="3 4" key="1">
    <citation type="submission" date="2025-05" db="UniProtKB">
        <authorList>
            <consortium name="RefSeq"/>
        </authorList>
    </citation>
    <scope>IDENTIFICATION</scope>
    <source>
        <tissue evidence="3 4">Liver</tissue>
    </source>
</reference>
<dbReference type="InterPro" id="IPR009091">
    <property type="entry name" value="RCC1/BLIP-II"/>
</dbReference>
<gene>
    <name evidence="3 4" type="primary">Rccd1</name>
</gene>
<dbReference type="RefSeq" id="XP_040585586.1">
    <property type="nucleotide sequence ID" value="XM_040729652.1"/>
</dbReference>
<protein>
    <submittedName>
        <fullName evidence="3 4">RCC1 domain-containing protein 1 isoform X1</fullName>
    </submittedName>
</protein>